<reference evidence="1" key="1">
    <citation type="submission" date="2013-03" db="EMBL/GenBank/DDBJ databases">
        <title>Genome Sequence of the Profundibacterium mesophilum strain KAUST100406-0324T from Red Sea, a novel genus in the family Rhodobacteraceae.</title>
        <authorList>
            <person name="Essack M."/>
            <person name="Alam I."/>
            <person name="Lafi F."/>
            <person name="Alawi W."/>
            <person name="Kamanu F."/>
            <person name="Al-Suwailem A."/>
            <person name="Lee O.O."/>
            <person name="Xu Y."/>
            <person name="Bajic V."/>
            <person name="Qian P.-Y."/>
            <person name="Archer J."/>
        </authorList>
    </citation>
    <scope>NUCLEOTIDE SEQUENCE</scope>
    <source>
        <strain evidence="1">KAUST100406-0324</strain>
    </source>
</reference>
<evidence type="ECO:0000313" key="1">
    <source>
        <dbReference type="EMBL" id="KAF0675027.1"/>
    </source>
</evidence>
<evidence type="ECO:0008006" key="3">
    <source>
        <dbReference type="Google" id="ProtNLM"/>
    </source>
</evidence>
<proteinExistence type="predicted"/>
<dbReference type="AlphaFoldDB" id="A0A921TCL3"/>
<gene>
    <name evidence="1" type="ORF">PMES_02736</name>
</gene>
<keyword evidence="2" id="KW-1185">Reference proteome</keyword>
<dbReference type="EMBL" id="APKE01000033">
    <property type="protein sequence ID" value="KAF0675027.1"/>
    <property type="molecule type" value="Genomic_DNA"/>
</dbReference>
<name>A0A921TCL3_9RHOB</name>
<accession>A0A921TCL3</accession>
<protein>
    <recommendedName>
        <fullName evidence="3">Peptidase C51 domain-containing protein</fullName>
    </recommendedName>
</protein>
<dbReference type="RefSeq" id="WP_159966250.1">
    <property type="nucleotide sequence ID" value="NZ_APKE01000033.1"/>
</dbReference>
<evidence type="ECO:0000313" key="2">
    <source>
        <dbReference type="Proteomes" id="UP000698242"/>
    </source>
</evidence>
<organism evidence="1 2">
    <name type="scientific">Profundibacterium mesophilum KAUST100406-0324</name>
    <dbReference type="NCBI Taxonomy" id="1037889"/>
    <lineage>
        <taxon>Bacteria</taxon>
        <taxon>Pseudomonadati</taxon>
        <taxon>Pseudomonadota</taxon>
        <taxon>Alphaproteobacteria</taxon>
        <taxon>Rhodobacterales</taxon>
        <taxon>Roseobacteraceae</taxon>
        <taxon>Profundibacterium</taxon>
    </lineage>
</organism>
<dbReference type="Proteomes" id="UP000698242">
    <property type="component" value="Unassembled WGS sequence"/>
</dbReference>
<dbReference type="OrthoDB" id="5395100at2"/>
<comment type="caution">
    <text evidence="1">The sequence shown here is derived from an EMBL/GenBank/DDBJ whole genome shotgun (WGS) entry which is preliminary data.</text>
</comment>
<sequence length="181" mass="20371">MMHPDGAAPAIMPSISELPDEGAPWMIEALRLLRTRDDPLRADGRGMLRLLHMIGSRATLLGLPWCGFFVGHCLRSALPEIVLPRLYIRARPWTHWGEAAEPQLGAVMLFWHVHPRSPLGHVGFYWAEDEDSYHVLSGNQRASIVIQRYPKSRLLRARWPAGVAQTGIRRRACASQAVPFP</sequence>